<dbReference type="RefSeq" id="XP_013417697.1">
    <property type="nucleotide sequence ID" value="XM_013562243.1"/>
</dbReference>
<evidence type="ECO:0000256" key="9">
    <source>
        <dbReference type="ARBA" id="ARBA00048090"/>
    </source>
</evidence>
<dbReference type="UniPathway" id="UPA00792"/>
<dbReference type="GO" id="GO:0005975">
    <property type="term" value="P:carbohydrate metabolic process"/>
    <property type="evidence" value="ECO:0007669"/>
    <property type="project" value="InterPro"/>
</dbReference>
<keyword evidence="11" id="KW-1185">Reference proteome</keyword>
<evidence type="ECO:0000256" key="6">
    <source>
        <dbReference type="ARBA" id="ARBA00022777"/>
    </source>
</evidence>
<dbReference type="InterPro" id="IPR031322">
    <property type="entry name" value="Shikimate/glucono_kinase"/>
</dbReference>
<dbReference type="SUPFAM" id="SSF52540">
    <property type="entry name" value="P-loop containing nucleoside triphosphate hydrolases"/>
    <property type="match status" value="1"/>
</dbReference>
<dbReference type="Pfam" id="PF01202">
    <property type="entry name" value="SKI"/>
    <property type="match status" value="1"/>
</dbReference>
<keyword evidence="5" id="KW-0547">Nucleotide-binding</keyword>
<dbReference type="STRING" id="7574.A0A1S3K5B0"/>
<keyword evidence="7" id="KW-0067">ATP-binding</keyword>
<dbReference type="OMA" id="YEGDDYH"/>
<sequence length="191" mass="21389">MIVILMGVCGCGKTTIAQLLSEKVGWPIAEADDYHTSENKAKMARGIPLEDQDRLPWLLALHQVIQRWLDEGSSGIITCSSLKKIYREIILNGNVGAEDFAEDKNPSRINGAAFPPQNVKFVYLKGDKETIAQRMQMRTGHFMPPSLVESQFQTLEEPTEEENCIIMDIAESPDRIVEKIIHSFDNIGTVT</sequence>
<accession>A0A1S3K5B0</accession>
<evidence type="ECO:0000256" key="2">
    <source>
        <dbReference type="ARBA" id="ARBA00008420"/>
    </source>
</evidence>
<evidence type="ECO:0000313" key="12">
    <source>
        <dbReference type="RefSeq" id="XP_013417697.1"/>
    </source>
</evidence>
<evidence type="ECO:0000256" key="1">
    <source>
        <dbReference type="ARBA" id="ARBA00004875"/>
    </source>
</evidence>
<dbReference type="InParanoid" id="A0A1S3K5B0"/>
<evidence type="ECO:0000256" key="5">
    <source>
        <dbReference type="ARBA" id="ARBA00022741"/>
    </source>
</evidence>
<evidence type="ECO:0000256" key="3">
    <source>
        <dbReference type="ARBA" id="ARBA00012054"/>
    </source>
</evidence>
<name>A0A1S3K5B0_LINAN</name>
<evidence type="ECO:0000313" key="11">
    <source>
        <dbReference type="Proteomes" id="UP000085678"/>
    </source>
</evidence>
<dbReference type="Proteomes" id="UP000085678">
    <property type="component" value="Unplaced"/>
</dbReference>
<dbReference type="FunFam" id="3.40.50.300:FF:000522">
    <property type="entry name" value="Gluconokinase"/>
    <property type="match status" value="1"/>
</dbReference>
<dbReference type="CDD" id="cd02021">
    <property type="entry name" value="GntK"/>
    <property type="match status" value="1"/>
</dbReference>
<dbReference type="PANTHER" id="PTHR43442:SF3">
    <property type="entry name" value="GLUCONOKINASE-RELATED"/>
    <property type="match status" value="1"/>
</dbReference>
<reference evidence="12" key="1">
    <citation type="submission" date="2025-08" db="UniProtKB">
        <authorList>
            <consortium name="RefSeq"/>
        </authorList>
    </citation>
    <scope>IDENTIFICATION</scope>
    <source>
        <tissue evidence="12">Gonads</tissue>
    </source>
</reference>
<dbReference type="GeneID" id="106178887"/>
<evidence type="ECO:0000256" key="4">
    <source>
        <dbReference type="ARBA" id="ARBA00022679"/>
    </source>
</evidence>
<evidence type="ECO:0000256" key="10">
    <source>
        <dbReference type="ARBA" id="ARBA00067578"/>
    </source>
</evidence>
<evidence type="ECO:0000256" key="8">
    <source>
        <dbReference type="ARBA" id="ARBA00029835"/>
    </source>
</evidence>
<comment type="catalytic activity">
    <reaction evidence="9">
        <text>D-gluconate + ATP = 6-phospho-D-gluconate + ADP + H(+)</text>
        <dbReference type="Rhea" id="RHEA:19433"/>
        <dbReference type="ChEBI" id="CHEBI:15378"/>
        <dbReference type="ChEBI" id="CHEBI:18391"/>
        <dbReference type="ChEBI" id="CHEBI:30616"/>
        <dbReference type="ChEBI" id="CHEBI:58759"/>
        <dbReference type="ChEBI" id="CHEBI:456216"/>
        <dbReference type="EC" id="2.7.1.12"/>
    </reaction>
</comment>
<comment type="similarity">
    <text evidence="2">Belongs to the gluconokinase GntK/GntV family.</text>
</comment>
<comment type="pathway">
    <text evidence="1">Carbohydrate acid metabolism; D-gluconate degradation.</text>
</comment>
<dbReference type="PANTHER" id="PTHR43442">
    <property type="entry name" value="GLUCONOKINASE-RELATED"/>
    <property type="match status" value="1"/>
</dbReference>
<dbReference type="GO" id="GO:0005524">
    <property type="term" value="F:ATP binding"/>
    <property type="evidence" value="ECO:0007669"/>
    <property type="project" value="UniProtKB-KW"/>
</dbReference>
<gene>
    <name evidence="12" type="primary">LOC106178887</name>
</gene>
<dbReference type="AlphaFoldDB" id="A0A1S3K5B0"/>
<protein>
    <recommendedName>
        <fullName evidence="10">Probable gluconokinase</fullName>
        <ecNumber evidence="3">2.7.1.12</ecNumber>
    </recommendedName>
    <alternativeName>
        <fullName evidence="8">Gluconate kinase</fullName>
    </alternativeName>
</protein>
<organism evidence="11 12">
    <name type="scientific">Lingula anatina</name>
    <name type="common">Brachiopod</name>
    <name type="synonym">Lingula unguis</name>
    <dbReference type="NCBI Taxonomy" id="7574"/>
    <lineage>
        <taxon>Eukaryota</taxon>
        <taxon>Metazoa</taxon>
        <taxon>Spiralia</taxon>
        <taxon>Lophotrochozoa</taxon>
        <taxon>Brachiopoda</taxon>
        <taxon>Linguliformea</taxon>
        <taxon>Lingulata</taxon>
        <taxon>Lingulida</taxon>
        <taxon>Linguloidea</taxon>
        <taxon>Lingulidae</taxon>
        <taxon>Lingula</taxon>
    </lineage>
</organism>
<proteinExistence type="inferred from homology"/>
<dbReference type="OrthoDB" id="275177at2759"/>
<dbReference type="GO" id="GO:0005737">
    <property type="term" value="C:cytoplasm"/>
    <property type="evidence" value="ECO:0007669"/>
    <property type="project" value="TreeGrafter"/>
</dbReference>
<dbReference type="KEGG" id="lak:106178887"/>
<evidence type="ECO:0000256" key="7">
    <source>
        <dbReference type="ARBA" id="ARBA00022840"/>
    </source>
</evidence>
<keyword evidence="4" id="KW-0808">Transferase</keyword>
<dbReference type="InterPro" id="IPR027417">
    <property type="entry name" value="P-loop_NTPase"/>
</dbReference>
<dbReference type="Gene3D" id="3.40.50.300">
    <property type="entry name" value="P-loop containing nucleotide triphosphate hydrolases"/>
    <property type="match status" value="1"/>
</dbReference>
<dbReference type="GO" id="GO:0046316">
    <property type="term" value="F:gluconokinase activity"/>
    <property type="evidence" value="ECO:0007669"/>
    <property type="project" value="UniProtKB-EC"/>
</dbReference>
<dbReference type="EC" id="2.7.1.12" evidence="3"/>
<keyword evidence="6" id="KW-0418">Kinase</keyword>
<dbReference type="InterPro" id="IPR006001">
    <property type="entry name" value="Therm_gnt_kin"/>
</dbReference>